<accession>A0A371E1Y3</accession>
<dbReference type="OrthoDB" id="1166700at2759"/>
<evidence type="ECO:0000313" key="1">
    <source>
        <dbReference type="EMBL" id="RDX59418.1"/>
    </source>
</evidence>
<comment type="caution">
    <text evidence="1">The sequence shown here is derived from an EMBL/GenBank/DDBJ whole genome shotgun (WGS) entry which is preliminary data.</text>
</comment>
<proteinExistence type="predicted"/>
<sequence length="89" mass="10545">MPGLDPNLASHHLAINPSIRFISPKRRRMSPKKLHEVERQVFDLMDIRNNRYPKDSYPLLNINRLVDGSSRFKLLSYSRYNQILMHPDD</sequence>
<dbReference type="SUPFAM" id="SSF56672">
    <property type="entry name" value="DNA/RNA polymerases"/>
    <property type="match status" value="1"/>
</dbReference>
<dbReference type="Proteomes" id="UP000257109">
    <property type="component" value="Unassembled WGS sequence"/>
</dbReference>
<keyword evidence="2" id="KW-1185">Reference proteome</keyword>
<name>A0A371E1Y3_MUCPR</name>
<protein>
    <submittedName>
        <fullName evidence="1">Uncharacterized protein</fullName>
    </submittedName>
</protein>
<dbReference type="InterPro" id="IPR043502">
    <property type="entry name" value="DNA/RNA_pol_sf"/>
</dbReference>
<reference evidence="1" key="1">
    <citation type="submission" date="2018-05" db="EMBL/GenBank/DDBJ databases">
        <title>Draft genome of Mucuna pruriens seed.</title>
        <authorList>
            <person name="Nnadi N.E."/>
            <person name="Vos R."/>
            <person name="Hasami M.H."/>
            <person name="Devisetty U.K."/>
            <person name="Aguiy J.C."/>
        </authorList>
    </citation>
    <scope>NUCLEOTIDE SEQUENCE [LARGE SCALE GENOMIC DNA]</scope>
    <source>
        <strain evidence="1">JCA_2017</strain>
    </source>
</reference>
<gene>
    <name evidence="1" type="ORF">CR513_61862</name>
</gene>
<evidence type="ECO:0000313" key="2">
    <source>
        <dbReference type="Proteomes" id="UP000257109"/>
    </source>
</evidence>
<feature type="non-terminal residue" evidence="1">
    <location>
        <position position="1"/>
    </location>
</feature>
<organism evidence="1 2">
    <name type="scientific">Mucuna pruriens</name>
    <name type="common">Velvet bean</name>
    <name type="synonym">Dolichos pruriens</name>
    <dbReference type="NCBI Taxonomy" id="157652"/>
    <lineage>
        <taxon>Eukaryota</taxon>
        <taxon>Viridiplantae</taxon>
        <taxon>Streptophyta</taxon>
        <taxon>Embryophyta</taxon>
        <taxon>Tracheophyta</taxon>
        <taxon>Spermatophyta</taxon>
        <taxon>Magnoliopsida</taxon>
        <taxon>eudicotyledons</taxon>
        <taxon>Gunneridae</taxon>
        <taxon>Pentapetalae</taxon>
        <taxon>rosids</taxon>
        <taxon>fabids</taxon>
        <taxon>Fabales</taxon>
        <taxon>Fabaceae</taxon>
        <taxon>Papilionoideae</taxon>
        <taxon>50 kb inversion clade</taxon>
        <taxon>NPAAA clade</taxon>
        <taxon>indigoferoid/millettioid clade</taxon>
        <taxon>Phaseoleae</taxon>
        <taxon>Mucuna</taxon>
    </lineage>
</organism>
<dbReference type="AlphaFoldDB" id="A0A371E1Y3"/>
<dbReference type="EMBL" id="QJKJ01017184">
    <property type="protein sequence ID" value="RDX59418.1"/>
    <property type="molecule type" value="Genomic_DNA"/>
</dbReference>